<keyword evidence="2" id="KW-0540">Nuclease</keyword>
<evidence type="ECO:0000256" key="1">
    <source>
        <dbReference type="ARBA" id="ARBA00009547"/>
    </source>
</evidence>
<dbReference type="InterPro" id="IPR003154">
    <property type="entry name" value="S1/P1nuclease"/>
</dbReference>
<dbReference type="GO" id="GO:0006308">
    <property type="term" value="P:DNA catabolic process"/>
    <property type="evidence" value="ECO:0007669"/>
    <property type="project" value="InterPro"/>
</dbReference>
<comment type="caution">
    <text evidence="8">The sequence shown here is derived from an EMBL/GenBank/DDBJ whole genome shotgun (WGS) entry which is preliminary data.</text>
</comment>
<dbReference type="SUPFAM" id="SSF48537">
    <property type="entry name" value="Phospholipase C/P1 nuclease"/>
    <property type="match status" value="1"/>
</dbReference>
<evidence type="ECO:0000256" key="2">
    <source>
        <dbReference type="ARBA" id="ARBA00022722"/>
    </source>
</evidence>
<organism evidence="8 9">
    <name type="scientific">Halteria grandinella</name>
    <dbReference type="NCBI Taxonomy" id="5974"/>
    <lineage>
        <taxon>Eukaryota</taxon>
        <taxon>Sar</taxon>
        <taxon>Alveolata</taxon>
        <taxon>Ciliophora</taxon>
        <taxon>Intramacronucleata</taxon>
        <taxon>Spirotrichea</taxon>
        <taxon>Stichotrichia</taxon>
        <taxon>Sporadotrichida</taxon>
        <taxon>Halteriidae</taxon>
        <taxon>Halteria</taxon>
    </lineage>
</organism>
<dbReference type="Proteomes" id="UP000785679">
    <property type="component" value="Unassembled WGS sequence"/>
</dbReference>
<keyword evidence="6" id="KW-1015">Disulfide bond</keyword>
<accession>A0A8J8T0Q4</accession>
<keyword evidence="5" id="KW-0378">Hydrolase</keyword>
<dbReference type="EMBL" id="RRYP01012174">
    <property type="protein sequence ID" value="TNV77286.1"/>
    <property type="molecule type" value="Genomic_DNA"/>
</dbReference>
<dbReference type="InterPro" id="IPR008947">
    <property type="entry name" value="PLipase_C/P1_nuclease_dom_sf"/>
</dbReference>
<comment type="similarity">
    <text evidence="1">Belongs to the nuclease type I family.</text>
</comment>
<gene>
    <name evidence="8" type="ORF">FGO68_gene5610</name>
</gene>
<dbReference type="GO" id="GO:0046872">
    <property type="term" value="F:metal ion binding"/>
    <property type="evidence" value="ECO:0007669"/>
    <property type="project" value="UniProtKB-KW"/>
</dbReference>
<dbReference type="GO" id="GO:0003676">
    <property type="term" value="F:nucleic acid binding"/>
    <property type="evidence" value="ECO:0007669"/>
    <property type="project" value="InterPro"/>
</dbReference>
<evidence type="ECO:0000313" key="8">
    <source>
        <dbReference type="EMBL" id="TNV77286.1"/>
    </source>
</evidence>
<dbReference type="PANTHER" id="PTHR33146:SF10">
    <property type="entry name" value="STRAND-SPECIFIC NUCLEASE, PUTATIVE-RELATED"/>
    <property type="match status" value="1"/>
</dbReference>
<proteinExistence type="inferred from homology"/>
<name>A0A8J8T0Q4_HALGN</name>
<protein>
    <recommendedName>
        <fullName evidence="10">S1/P1 nuclease</fullName>
    </recommendedName>
</protein>
<dbReference type="CDD" id="cd11010">
    <property type="entry name" value="S1-P1_nuclease"/>
    <property type="match status" value="1"/>
</dbReference>
<keyword evidence="3" id="KW-0479">Metal-binding</keyword>
<dbReference type="PANTHER" id="PTHR33146">
    <property type="entry name" value="ENDONUCLEASE 4"/>
    <property type="match status" value="1"/>
</dbReference>
<evidence type="ECO:0000256" key="7">
    <source>
        <dbReference type="ARBA" id="ARBA00023180"/>
    </source>
</evidence>
<dbReference type="Pfam" id="PF02265">
    <property type="entry name" value="S1-P1_nuclease"/>
    <property type="match status" value="1"/>
</dbReference>
<evidence type="ECO:0000256" key="3">
    <source>
        <dbReference type="ARBA" id="ARBA00022723"/>
    </source>
</evidence>
<evidence type="ECO:0000256" key="5">
    <source>
        <dbReference type="ARBA" id="ARBA00022801"/>
    </source>
</evidence>
<keyword evidence="9" id="KW-1185">Reference proteome</keyword>
<dbReference type="Gene3D" id="1.10.575.10">
    <property type="entry name" value="P1 Nuclease"/>
    <property type="match status" value="1"/>
</dbReference>
<dbReference type="GO" id="GO:0016788">
    <property type="term" value="F:hydrolase activity, acting on ester bonds"/>
    <property type="evidence" value="ECO:0007669"/>
    <property type="project" value="InterPro"/>
</dbReference>
<keyword evidence="4" id="KW-0255">Endonuclease</keyword>
<sequence>MTPSEGNYPFVECSTFADQIKAKGMAWQSNWHFKDTPYLDEGGSINDYPNFKPDPDTVDLAIQDIINWLMNKGDYTNSFAYQTIMSNNVGTADEAKSFALRLLIHYVGDLHQPLHATARVDSKYPKGDAGGNFFKVPTKLGAKNLHSVWDSIVYLWTETPNMPLSYNDWNTQGTAVGQLEKKYQFQANDWQNLDIEAWATESFELSKTNVYPGIHENEPLPDDYIAKNQDAIQRQIVLGGLRLSYIIQTIFAPSAEEEVAVPTTFLA</sequence>
<keyword evidence="7" id="KW-0325">Glycoprotein</keyword>
<evidence type="ECO:0000256" key="4">
    <source>
        <dbReference type="ARBA" id="ARBA00022759"/>
    </source>
</evidence>
<dbReference type="GO" id="GO:0004519">
    <property type="term" value="F:endonuclease activity"/>
    <property type="evidence" value="ECO:0007669"/>
    <property type="project" value="UniProtKB-KW"/>
</dbReference>
<evidence type="ECO:0000256" key="6">
    <source>
        <dbReference type="ARBA" id="ARBA00023157"/>
    </source>
</evidence>
<dbReference type="OrthoDB" id="441446at2759"/>
<reference evidence="8" key="1">
    <citation type="submission" date="2019-06" db="EMBL/GenBank/DDBJ databases">
        <authorList>
            <person name="Zheng W."/>
        </authorList>
    </citation>
    <scope>NUCLEOTIDE SEQUENCE</scope>
    <source>
        <strain evidence="8">QDHG01</strain>
    </source>
</reference>
<dbReference type="AlphaFoldDB" id="A0A8J8T0Q4"/>
<evidence type="ECO:0008006" key="10">
    <source>
        <dbReference type="Google" id="ProtNLM"/>
    </source>
</evidence>
<evidence type="ECO:0000313" key="9">
    <source>
        <dbReference type="Proteomes" id="UP000785679"/>
    </source>
</evidence>